<keyword evidence="9" id="KW-1185">Reference proteome</keyword>
<dbReference type="PROSITE" id="PS50114">
    <property type="entry name" value="GATA_ZN_FINGER_2"/>
    <property type="match status" value="1"/>
</dbReference>
<reference evidence="8 9" key="1">
    <citation type="submission" date="2016-06" db="EMBL/GenBank/DDBJ databases">
        <title>Living apart together: crosstalk between the core and supernumerary genomes in a fungal plant pathogen.</title>
        <authorList>
            <person name="Vanheule A."/>
            <person name="Audenaert K."/>
            <person name="Warris S."/>
            <person name="Van De Geest H."/>
            <person name="Schijlen E."/>
            <person name="Hofte M."/>
            <person name="De Saeger S."/>
            <person name="Haesaert G."/>
            <person name="Waalwijk C."/>
            <person name="Van Der Lee T."/>
        </authorList>
    </citation>
    <scope>NUCLEOTIDE SEQUENCE [LARGE SCALE GENOMIC DNA]</scope>
    <source>
        <strain evidence="8 9">2516</strain>
    </source>
</reference>
<dbReference type="AlphaFoldDB" id="A0A1B8AZX0"/>
<protein>
    <recommendedName>
        <fullName evidence="7">GATA-type domain-containing protein</fullName>
    </recommendedName>
</protein>
<dbReference type="EMBL" id="LYXU01000002">
    <property type="protein sequence ID" value="OBS25976.1"/>
    <property type="molecule type" value="Genomic_DNA"/>
</dbReference>
<gene>
    <name evidence="8" type="ORF">FPOA_06508</name>
</gene>
<sequence>MEPPVFFTQPHSRLGSQACRHGCRFESQQEAGFMLSQKPSCSPLPHSVNNLPEQYDMQDLEGIGIPLYEVALFQTSSISSSLAEPPLKTRRKKTTHVSPTREASIGTYLARDKLCRSLRAHGTGGIHGLESKLYQKRPALDESPHCHICKTTDTPRWRTGPFGPYSFCNVCGLMYDKRRSRLDTTYQSG</sequence>
<evidence type="ECO:0000313" key="9">
    <source>
        <dbReference type="Proteomes" id="UP000091967"/>
    </source>
</evidence>
<proteinExistence type="predicted"/>
<dbReference type="SUPFAM" id="SSF57716">
    <property type="entry name" value="Glucocorticoid receptor-like (DNA-binding domain)"/>
    <property type="match status" value="1"/>
</dbReference>
<dbReference type="SMART" id="SM00401">
    <property type="entry name" value="ZnF_GATA"/>
    <property type="match status" value="1"/>
</dbReference>
<evidence type="ECO:0000256" key="3">
    <source>
        <dbReference type="ARBA" id="ARBA00022833"/>
    </source>
</evidence>
<dbReference type="GO" id="GO:0008270">
    <property type="term" value="F:zinc ion binding"/>
    <property type="evidence" value="ECO:0007669"/>
    <property type="project" value="UniProtKB-KW"/>
</dbReference>
<evidence type="ECO:0000256" key="1">
    <source>
        <dbReference type="ARBA" id="ARBA00022723"/>
    </source>
</evidence>
<keyword evidence="4" id="KW-0805">Transcription regulation</keyword>
<organism evidence="8 9">
    <name type="scientific">Fusarium poae</name>
    <dbReference type="NCBI Taxonomy" id="36050"/>
    <lineage>
        <taxon>Eukaryota</taxon>
        <taxon>Fungi</taxon>
        <taxon>Dikarya</taxon>
        <taxon>Ascomycota</taxon>
        <taxon>Pezizomycotina</taxon>
        <taxon>Sordariomycetes</taxon>
        <taxon>Hypocreomycetidae</taxon>
        <taxon>Hypocreales</taxon>
        <taxon>Nectriaceae</taxon>
        <taxon>Fusarium</taxon>
    </lineage>
</organism>
<dbReference type="Pfam" id="PF00320">
    <property type="entry name" value="GATA"/>
    <property type="match status" value="1"/>
</dbReference>
<evidence type="ECO:0000256" key="4">
    <source>
        <dbReference type="ARBA" id="ARBA00023015"/>
    </source>
</evidence>
<dbReference type="GO" id="GO:0043565">
    <property type="term" value="F:sequence-specific DNA binding"/>
    <property type="evidence" value="ECO:0007669"/>
    <property type="project" value="InterPro"/>
</dbReference>
<evidence type="ECO:0000313" key="8">
    <source>
        <dbReference type="EMBL" id="OBS25976.1"/>
    </source>
</evidence>
<dbReference type="GO" id="GO:0006355">
    <property type="term" value="P:regulation of DNA-templated transcription"/>
    <property type="evidence" value="ECO:0007669"/>
    <property type="project" value="InterPro"/>
</dbReference>
<keyword evidence="5" id="KW-0804">Transcription</keyword>
<dbReference type="InterPro" id="IPR000679">
    <property type="entry name" value="Znf_GATA"/>
</dbReference>
<evidence type="ECO:0000259" key="7">
    <source>
        <dbReference type="PROSITE" id="PS50114"/>
    </source>
</evidence>
<dbReference type="STRING" id="36050.A0A1B8AZX0"/>
<evidence type="ECO:0000256" key="5">
    <source>
        <dbReference type="ARBA" id="ARBA00023163"/>
    </source>
</evidence>
<evidence type="ECO:0000256" key="2">
    <source>
        <dbReference type="ARBA" id="ARBA00022771"/>
    </source>
</evidence>
<dbReference type="Proteomes" id="UP000091967">
    <property type="component" value="Unassembled WGS sequence"/>
</dbReference>
<keyword evidence="3" id="KW-0862">Zinc</keyword>
<keyword evidence="1" id="KW-0479">Metal-binding</keyword>
<feature type="domain" description="GATA-type" evidence="7">
    <location>
        <begin position="140"/>
        <end position="175"/>
    </location>
</feature>
<keyword evidence="2 6" id="KW-0863">Zinc-finger</keyword>
<comment type="caution">
    <text evidence="8">The sequence shown here is derived from an EMBL/GenBank/DDBJ whole genome shotgun (WGS) entry which is preliminary data.</text>
</comment>
<dbReference type="InterPro" id="IPR013088">
    <property type="entry name" value="Znf_NHR/GATA"/>
</dbReference>
<dbReference type="PANTHER" id="PTHR47172">
    <property type="entry name" value="OS01G0976800 PROTEIN"/>
    <property type="match status" value="1"/>
</dbReference>
<name>A0A1B8AZX0_FUSPO</name>
<accession>A0A1B8AZX0</accession>
<evidence type="ECO:0000256" key="6">
    <source>
        <dbReference type="PROSITE-ProRule" id="PRU00094"/>
    </source>
</evidence>
<dbReference type="Gene3D" id="3.30.50.10">
    <property type="entry name" value="Erythroid Transcription Factor GATA-1, subunit A"/>
    <property type="match status" value="1"/>
</dbReference>
<dbReference type="PANTHER" id="PTHR47172:SF24">
    <property type="entry name" value="GATA ZINC FINGER DOMAIN-CONTAINING PROTEIN 14-RELATED"/>
    <property type="match status" value="1"/>
</dbReference>